<dbReference type="PANTHER" id="PTHR38702:SF1">
    <property type="entry name" value="CALPONIN-HOMOLOGY (CH) DOMAIN-CONTAINING PROTEIN"/>
    <property type="match status" value="1"/>
</dbReference>
<dbReference type="OrthoDB" id="2534759at2759"/>
<evidence type="ECO:0000313" key="3">
    <source>
        <dbReference type="EMBL" id="KAF7729545.1"/>
    </source>
</evidence>
<evidence type="ECO:0000256" key="1">
    <source>
        <dbReference type="SAM" id="Coils"/>
    </source>
</evidence>
<keyword evidence="4" id="KW-1185">Reference proteome</keyword>
<dbReference type="CDD" id="cd00014">
    <property type="entry name" value="CH_SF"/>
    <property type="match status" value="1"/>
</dbReference>
<dbReference type="AlphaFoldDB" id="A0A8H7BXH7"/>
<evidence type="ECO:0000313" key="4">
    <source>
        <dbReference type="Proteomes" id="UP000605846"/>
    </source>
</evidence>
<reference evidence="3" key="1">
    <citation type="submission" date="2020-01" db="EMBL/GenBank/DDBJ databases">
        <title>Genome Sequencing of Three Apophysomyces-Like Fungal Strains Confirms a Novel Fungal Genus in the Mucoromycota with divergent Burkholderia-like Endosymbiotic Bacteria.</title>
        <authorList>
            <person name="Stajich J.E."/>
            <person name="Macias A.M."/>
            <person name="Carter-House D."/>
            <person name="Lovett B."/>
            <person name="Kasson L.R."/>
            <person name="Berry K."/>
            <person name="Grigoriev I."/>
            <person name="Chang Y."/>
            <person name="Spatafora J."/>
            <person name="Kasson M.T."/>
        </authorList>
    </citation>
    <scope>NUCLEOTIDE SEQUENCE</scope>
    <source>
        <strain evidence="3">NRRL A-21654</strain>
    </source>
</reference>
<organism evidence="3 4">
    <name type="scientific">Apophysomyces ossiformis</name>
    <dbReference type="NCBI Taxonomy" id="679940"/>
    <lineage>
        <taxon>Eukaryota</taxon>
        <taxon>Fungi</taxon>
        <taxon>Fungi incertae sedis</taxon>
        <taxon>Mucoromycota</taxon>
        <taxon>Mucoromycotina</taxon>
        <taxon>Mucoromycetes</taxon>
        <taxon>Mucorales</taxon>
        <taxon>Mucorineae</taxon>
        <taxon>Mucoraceae</taxon>
        <taxon>Apophysomyces</taxon>
    </lineage>
</organism>
<accession>A0A8H7BXH7</accession>
<dbReference type="InterPro" id="IPR036872">
    <property type="entry name" value="CH_dom_sf"/>
</dbReference>
<dbReference type="PANTHER" id="PTHR38702">
    <property type="entry name" value="CALPONIN-HOMOLOGY (CH) DOMAIN-CONTAINING PROTEIN"/>
    <property type="match status" value="1"/>
</dbReference>
<feature type="region of interest" description="Disordered" evidence="2">
    <location>
        <begin position="1"/>
        <end position="33"/>
    </location>
</feature>
<proteinExistence type="predicted"/>
<protein>
    <submittedName>
        <fullName evidence="3">Uncharacterized protein</fullName>
    </submittedName>
</protein>
<dbReference type="Proteomes" id="UP000605846">
    <property type="component" value="Unassembled WGS sequence"/>
</dbReference>
<gene>
    <name evidence="3" type="ORF">EC973_004219</name>
</gene>
<comment type="caution">
    <text evidence="3">The sequence shown here is derived from an EMBL/GenBank/DDBJ whole genome shotgun (WGS) entry which is preliminary data.</text>
</comment>
<dbReference type="EMBL" id="JABAYA010000024">
    <property type="protein sequence ID" value="KAF7729545.1"/>
    <property type="molecule type" value="Genomic_DNA"/>
</dbReference>
<sequence length="508" mass="57565">MLQHPLDSAFHPTQGNTDSSPPLPPLPDEDPYHNWRVPSRADNVVRAASPFGRRYLKPINGIQTKGFARSAQRRSSVLTLGSIERLQHFYAKRDLKVNKTGMLGFSREILVEEPEDLDHLPTPKEPPPSWVDLDVETDLDVLLGYCFQDIQSTLTTWSMVTGPGNGSNSSATESDSDSDGSFQILPLLQSVTKMINAVKNYTLHRHDLSDTAMAKLRHAALNLLEAMKELENQHRVDEDEDNKSDDGYIYRTSDFNMLEKERLAIHNYLDTVEKYAFNPPHHIGSPPAVFTPEIKALMKRTSILGSATPPPGEGEEAPETLIASSIPVWLERSSFINDDLGRYHALLSANRKSLFDGTVHTDETIPDPHEDEDAFLRYLADGITLCNAYNNIVKRSRRPFGFINKIHQDTRRTYRAIENLRFFVAACKFRFELNFGDFDPSEVARKTDKGLDMIKNAVVLFAECVIRELRQSMDMSRRSLPSRPPVELKISEYMEKKLFVSKDEENSS</sequence>
<keyword evidence="1" id="KW-0175">Coiled coil</keyword>
<name>A0A8H7BXH7_9FUNG</name>
<dbReference type="SUPFAM" id="SSF47576">
    <property type="entry name" value="Calponin-homology domain, CH-domain"/>
    <property type="match status" value="1"/>
</dbReference>
<dbReference type="Gene3D" id="1.10.418.10">
    <property type="entry name" value="Calponin-like domain"/>
    <property type="match status" value="1"/>
</dbReference>
<feature type="coiled-coil region" evidence="1">
    <location>
        <begin position="213"/>
        <end position="240"/>
    </location>
</feature>
<evidence type="ECO:0000256" key="2">
    <source>
        <dbReference type="SAM" id="MobiDB-lite"/>
    </source>
</evidence>